<comment type="cofactor">
    <cofactor evidence="2">
        <name>Mn(2+)</name>
        <dbReference type="ChEBI" id="CHEBI:29035"/>
    </cofactor>
</comment>
<feature type="site" description="Interaction with DNA substrate" evidence="15">
    <location>
        <position position="267"/>
    </location>
</feature>
<feature type="domain" description="Endonuclease/exonuclease/phosphatase" evidence="16">
    <location>
        <begin position="4"/>
        <end position="253"/>
    </location>
</feature>
<keyword evidence="5" id="KW-0963">Cytoplasm</keyword>
<dbReference type="InterPro" id="IPR020848">
    <property type="entry name" value="AP_endonuclease_F1_CS"/>
</dbReference>
<evidence type="ECO:0000259" key="16">
    <source>
        <dbReference type="Pfam" id="PF03372"/>
    </source>
</evidence>
<dbReference type="NCBIfam" id="TIGR00633">
    <property type="entry name" value="xth"/>
    <property type="match status" value="1"/>
</dbReference>
<feature type="active site" evidence="13">
    <location>
        <position position="129"/>
    </location>
</feature>
<dbReference type="SUPFAM" id="SSF56219">
    <property type="entry name" value="DNase I-like"/>
    <property type="match status" value="1"/>
</dbReference>
<keyword evidence="18" id="KW-1185">Reference proteome</keyword>
<dbReference type="InterPro" id="IPR036691">
    <property type="entry name" value="Endo/exonu/phosph_ase_sf"/>
</dbReference>
<dbReference type="GO" id="GO:0006284">
    <property type="term" value="P:base-excision repair"/>
    <property type="evidence" value="ECO:0007669"/>
    <property type="project" value="TreeGrafter"/>
</dbReference>
<dbReference type="GO" id="GO:0008311">
    <property type="term" value="F:double-stranded DNA 3'-5' DNA exonuclease activity"/>
    <property type="evidence" value="ECO:0007669"/>
    <property type="project" value="UniProtKB-EC"/>
</dbReference>
<evidence type="ECO:0000313" key="18">
    <source>
        <dbReference type="Proteomes" id="UP000005777"/>
    </source>
</evidence>
<feature type="active site" description="Proton acceptor" evidence="13">
    <location>
        <position position="267"/>
    </location>
</feature>
<feature type="active site" description="Proton donor/acceptor" evidence="13">
    <location>
        <position position="168"/>
    </location>
</feature>
<dbReference type="GO" id="GO:0046872">
    <property type="term" value="F:metal ion binding"/>
    <property type="evidence" value="ECO:0007669"/>
    <property type="project" value="UniProtKB-KW"/>
</dbReference>
<dbReference type="HOGENOM" id="CLU_027539_1_3_11"/>
<evidence type="ECO:0000256" key="13">
    <source>
        <dbReference type="PIRSR" id="PIRSR604808-1"/>
    </source>
</evidence>
<feature type="site" description="Important for catalytic activity" evidence="15">
    <location>
        <position position="241"/>
    </location>
</feature>
<keyword evidence="14" id="KW-0464">Manganese</keyword>
<dbReference type="GO" id="GO:0003677">
    <property type="term" value="F:DNA binding"/>
    <property type="evidence" value="ECO:0007669"/>
    <property type="project" value="InterPro"/>
</dbReference>
<keyword evidence="10 14" id="KW-0460">Magnesium</keyword>
<proteinExistence type="inferred from homology"/>
<dbReference type="eggNOG" id="COG0708">
    <property type="taxonomic scope" value="Bacteria"/>
</dbReference>
<evidence type="ECO:0000256" key="14">
    <source>
        <dbReference type="PIRSR" id="PIRSR604808-2"/>
    </source>
</evidence>
<feature type="binding site" evidence="14">
    <location>
        <position position="44"/>
    </location>
    <ligand>
        <name>Mg(2+)</name>
        <dbReference type="ChEBI" id="CHEBI:18420"/>
        <label>1</label>
    </ligand>
</feature>
<dbReference type="Proteomes" id="UP000005777">
    <property type="component" value="Unassembled WGS sequence"/>
</dbReference>
<feature type="binding site" evidence="14">
    <location>
        <position position="170"/>
    </location>
    <ligand>
        <name>Mg(2+)</name>
        <dbReference type="ChEBI" id="CHEBI:18420"/>
        <label>1</label>
    </ligand>
</feature>
<keyword evidence="8" id="KW-0378">Hydrolase</keyword>
<dbReference type="GO" id="GO:0008081">
    <property type="term" value="F:phosphoric diester hydrolase activity"/>
    <property type="evidence" value="ECO:0007669"/>
    <property type="project" value="TreeGrafter"/>
</dbReference>
<accession>W5IIC0</accession>
<evidence type="ECO:0000256" key="2">
    <source>
        <dbReference type="ARBA" id="ARBA00001936"/>
    </source>
</evidence>
<gene>
    <name evidence="17" type="ORF">HMPREF9020_00247</name>
</gene>
<dbReference type="CDD" id="cd09087">
    <property type="entry name" value="Ape1-like_AP-endo"/>
    <property type="match status" value="1"/>
</dbReference>
<dbReference type="PANTHER" id="PTHR22748">
    <property type="entry name" value="AP ENDONUCLEASE"/>
    <property type="match status" value="1"/>
</dbReference>
<dbReference type="EC" id="3.1.11.2" evidence="4"/>
<feature type="binding site" evidence="14">
    <location>
        <position position="267"/>
    </location>
    <ligand>
        <name>Mg(2+)</name>
        <dbReference type="ChEBI" id="CHEBI:18420"/>
        <label>1</label>
    </ligand>
</feature>
<evidence type="ECO:0000256" key="1">
    <source>
        <dbReference type="ARBA" id="ARBA00000493"/>
    </source>
</evidence>
<protein>
    <recommendedName>
        <fullName evidence="12">Exodeoxyribonuclease</fullName>
        <ecNumber evidence="4">3.1.11.2</ecNumber>
    </recommendedName>
</protein>
<feature type="binding site" evidence="14">
    <location>
        <position position="168"/>
    </location>
    <ligand>
        <name>Mg(2+)</name>
        <dbReference type="ChEBI" id="CHEBI:18420"/>
        <label>1</label>
    </ligand>
</feature>
<dbReference type="PROSITE" id="PS51435">
    <property type="entry name" value="AP_NUCLEASE_F1_4"/>
    <property type="match status" value="1"/>
</dbReference>
<dbReference type="EMBL" id="ADCX01000002">
    <property type="protein sequence ID" value="EFG26622.1"/>
    <property type="molecule type" value="Genomic_DNA"/>
</dbReference>
<evidence type="ECO:0000256" key="10">
    <source>
        <dbReference type="ARBA" id="ARBA00022842"/>
    </source>
</evidence>
<name>W5IIC0_SCAIO</name>
<comment type="similarity">
    <text evidence="3">Belongs to the DNA repair enzymes AP/ExoA family.</text>
</comment>
<feature type="binding site" evidence="14">
    <location>
        <position position="266"/>
    </location>
    <ligand>
        <name>Mg(2+)</name>
        <dbReference type="ChEBI" id="CHEBI:18420"/>
        <label>1</label>
    </ligand>
</feature>
<comment type="function">
    <text evidence="11">In addition to 3'- to 5'-exonuclease and 3'-phosphatase activities, ExoA was shown to make single-strand breaks at apurinic sites in DNA.</text>
</comment>
<dbReference type="InterPro" id="IPR004808">
    <property type="entry name" value="AP_endonuc_1"/>
</dbReference>
<dbReference type="Pfam" id="PF03372">
    <property type="entry name" value="Exo_endo_phos"/>
    <property type="match status" value="1"/>
</dbReference>
<comment type="cofactor">
    <cofactor evidence="14">
        <name>Mg(2+)</name>
        <dbReference type="ChEBI" id="CHEBI:18420"/>
    </cofactor>
    <cofactor evidence="14">
        <name>Mn(2+)</name>
        <dbReference type="ChEBI" id="CHEBI:29035"/>
    </cofactor>
    <text evidence="14">Probably binds two magnesium or manganese ions per subunit.</text>
</comment>
<dbReference type="InterPro" id="IPR005135">
    <property type="entry name" value="Endo/exonuclease/phosphatase"/>
</dbReference>
<dbReference type="PROSITE" id="PS00728">
    <property type="entry name" value="AP_NUCLEASE_F1_3"/>
    <property type="match status" value="1"/>
</dbReference>
<evidence type="ECO:0000256" key="9">
    <source>
        <dbReference type="ARBA" id="ARBA00022839"/>
    </source>
</evidence>
<dbReference type="PANTHER" id="PTHR22748:SF6">
    <property type="entry name" value="DNA-(APURINIC OR APYRIMIDINIC SITE) ENDONUCLEASE"/>
    <property type="match status" value="1"/>
</dbReference>
<evidence type="ECO:0000256" key="7">
    <source>
        <dbReference type="ARBA" id="ARBA00022723"/>
    </source>
</evidence>
<evidence type="ECO:0000256" key="12">
    <source>
        <dbReference type="ARBA" id="ARBA00073459"/>
    </source>
</evidence>
<dbReference type="Gene3D" id="3.60.10.10">
    <property type="entry name" value="Endonuclease/exonuclease/phosphatase"/>
    <property type="match status" value="1"/>
</dbReference>
<sequence>MKFVSWNIDSLNAALLGKSDRSVQSRQVLASIRGENPEVIAIQETKLPATGPSKKHLTALSQFFDDYDVHWRSSVEPARKGYAGTMCLSKKGLPLVAVTEPRIHSPEPMDCEGRLQTLEFPDFYLVNVYTPNSGDGLRRLSDRQLWDDAYRAYLTELDEAKPILACGDFNVAHQEIDLAHPASNHHSAGFTDEERQKFTALLGAGFTDTYRYLHPNQAGAYTWWAQRAVTSKANNSGWRIDYWLVSNRLNSRVKQSTMIDTGDRRDHAPILLDITC</sequence>
<evidence type="ECO:0000256" key="15">
    <source>
        <dbReference type="PIRSR" id="PIRSR604808-3"/>
    </source>
</evidence>
<evidence type="ECO:0000256" key="3">
    <source>
        <dbReference type="ARBA" id="ARBA00007092"/>
    </source>
</evidence>
<evidence type="ECO:0000256" key="8">
    <source>
        <dbReference type="ARBA" id="ARBA00022801"/>
    </source>
</evidence>
<dbReference type="FunFam" id="3.60.10.10:FF:000054">
    <property type="entry name" value="Exodeoxyribonuclease III"/>
    <property type="match status" value="1"/>
</dbReference>
<evidence type="ECO:0000256" key="5">
    <source>
        <dbReference type="ARBA" id="ARBA00022490"/>
    </source>
</evidence>
<feature type="binding site" evidence="14">
    <location>
        <position position="7"/>
    </location>
    <ligand>
        <name>Mg(2+)</name>
        <dbReference type="ChEBI" id="CHEBI:18420"/>
        <label>1</label>
    </ligand>
</feature>
<dbReference type="AlphaFoldDB" id="W5IIC0"/>
<comment type="caution">
    <text evidence="17">The sequence shown here is derived from an EMBL/GenBank/DDBJ whole genome shotgun (WGS) entry which is preliminary data.</text>
</comment>
<keyword evidence="6" id="KW-0540">Nuclease</keyword>
<feature type="site" description="Transition state stabilizer" evidence="15">
    <location>
        <position position="170"/>
    </location>
</feature>
<evidence type="ECO:0000256" key="4">
    <source>
        <dbReference type="ARBA" id="ARBA00012115"/>
    </source>
</evidence>
<dbReference type="GO" id="GO:0003906">
    <property type="term" value="F:DNA-(apurinic or apyrimidinic site) endonuclease activity"/>
    <property type="evidence" value="ECO:0007669"/>
    <property type="project" value="TreeGrafter"/>
</dbReference>
<organism evidence="17 18">
    <name type="scientific">Scardovia inopinata F0304</name>
    <dbReference type="NCBI Taxonomy" id="641146"/>
    <lineage>
        <taxon>Bacteria</taxon>
        <taxon>Bacillati</taxon>
        <taxon>Actinomycetota</taxon>
        <taxon>Actinomycetes</taxon>
        <taxon>Bifidobacteriales</taxon>
        <taxon>Bifidobacteriaceae</taxon>
        <taxon>Scardovia</taxon>
    </lineage>
</organism>
<comment type="catalytic activity">
    <reaction evidence="1">
        <text>Exonucleolytic cleavage in the 3'- to 5'-direction to yield nucleoside 5'-phosphates.</text>
        <dbReference type="EC" id="3.1.11.2"/>
    </reaction>
</comment>
<evidence type="ECO:0000256" key="11">
    <source>
        <dbReference type="ARBA" id="ARBA00057465"/>
    </source>
</evidence>
<dbReference type="NCBIfam" id="TIGR00195">
    <property type="entry name" value="exoDNase_III"/>
    <property type="match status" value="1"/>
</dbReference>
<keyword evidence="9" id="KW-0269">Exonuclease</keyword>
<keyword evidence="7 14" id="KW-0479">Metal-binding</keyword>
<reference evidence="17 18" key="1">
    <citation type="submission" date="2012-01" db="EMBL/GenBank/DDBJ databases">
        <title>The Genome Sequence of Scardovia inopinata F0304.</title>
        <authorList>
            <consortium name="The Broad Institute Genome Sequencing Platform"/>
            <person name="Earl A."/>
            <person name="Ward D."/>
            <person name="Feldgarden M."/>
            <person name="Gevers D."/>
            <person name="Izard J."/>
            <person name="Baranova O.V."/>
            <person name="Blanton J.M."/>
            <person name="Tanner A.C."/>
            <person name="Dewhirst F.E."/>
            <person name="Young S.K."/>
            <person name="Zeng Q."/>
            <person name="Gargeya S."/>
            <person name="Fitzgerald M."/>
            <person name="Haas B."/>
            <person name="Abouelleil A."/>
            <person name="Alvarado L."/>
            <person name="Arachchi H.M."/>
            <person name="Berlin A."/>
            <person name="Chapman S.B."/>
            <person name="Gearin G."/>
            <person name="Goldberg J."/>
            <person name="Griggs A."/>
            <person name="Gujja S."/>
            <person name="Hansen M."/>
            <person name="Heiman D."/>
            <person name="Howarth C."/>
            <person name="Larimer J."/>
            <person name="Lui A."/>
            <person name="MacDonald P.J."/>
            <person name="McCowen C."/>
            <person name="Montmayeur A."/>
            <person name="Murphy C."/>
            <person name="Neiman D."/>
            <person name="Pearson M."/>
            <person name="Priest M."/>
            <person name="Roberts A."/>
            <person name="Saif S."/>
            <person name="Shea T."/>
            <person name="Sisk P."/>
            <person name="Stolte C."/>
            <person name="Sykes S."/>
            <person name="Wortman J."/>
            <person name="Nusbaum C."/>
            <person name="Birren B."/>
        </authorList>
    </citation>
    <scope>NUCLEOTIDE SEQUENCE [LARGE SCALE GENOMIC DNA]</scope>
    <source>
        <strain evidence="17 18">F0304</strain>
    </source>
</reference>
<evidence type="ECO:0000256" key="6">
    <source>
        <dbReference type="ARBA" id="ARBA00022722"/>
    </source>
</evidence>
<dbReference type="RefSeq" id="WP_006292586.1">
    <property type="nucleotide sequence ID" value="NZ_GG770225.1"/>
</dbReference>
<evidence type="ECO:0000313" key="17">
    <source>
        <dbReference type="EMBL" id="EFG26622.1"/>
    </source>
</evidence>